<dbReference type="EMBL" id="CP001124">
    <property type="protein sequence ID" value="ACH38392.1"/>
    <property type="molecule type" value="Genomic_DNA"/>
</dbReference>
<feature type="domain" description="Anti-sigma-28 factor FlgM C-terminal" evidence="10">
    <location>
        <begin position="38"/>
        <end position="86"/>
    </location>
</feature>
<accession>B5EIM7</accession>
<dbReference type="InterPro" id="IPR035890">
    <property type="entry name" value="Anti-sigma-28_factor_FlgM_sf"/>
</dbReference>
<keyword evidence="12" id="KW-1185">Reference proteome</keyword>
<feature type="compositionally biased region" description="Basic and acidic residues" evidence="9">
    <location>
        <begin position="15"/>
        <end position="29"/>
    </location>
</feature>
<dbReference type="NCBIfam" id="TIGR03824">
    <property type="entry name" value="FlgM_jcvi"/>
    <property type="match status" value="1"/>
</dbReference>
<keyword evidence="3" id="KW-0678">Repressor</keyword>
<proteinExistence type="inferred from homology"/>
<evidence type="ECO:0000256" key="8">
    <source>
        <dbReference type="ARBA" id="ARBA00030117"/>
    </source>
</evidence>
<dbReference type="STRING" id="404380.Gbem_1373"/>
<keyword evidence="6" id="KW-0804">Transcription</keyword>
<dbReference type="Pfam" id="PF04316">
    <property type="entry name" value="FlgM"/>
    <property type="match status" value="1"/>
</dbReference>
<evidence type="ECO:0000256" key="4">
    <source>
        <dbReference type="ARBA" id="ARBA00022795"/>
    </source>
</evidence>
<evidence type="ECO:0000256" key="7">
    <source>
        <dbReference type="ARBA" id="ARBA00024739"/>
    </source>
</evidence>
<evidence type="ECO:0000256" key="3">
    <source>
        <dbReference type="ARBA" id="ARBA00022491"/>
    </source>
</evidence>
<keyword evidence="4" id="KW-1005">Bacterial flagellum biogenesis</keyword>
<dbReference type="GO" id="GO:0044781">
    <property type="term" value="P:bacterial-type flagellum organization"/>
    <property type="evidence" value="ECO:0007669"/>
    <property type="project" value="UniProtKB-KW"/>
</dbReference>
<dbReference type="KEGG" id="gbm:Gbem_1373"/>
<sequence length="92" mass="9860">MKVSDIAHPAQLQQVEEKESKSPAAKERTAAAPRKGGDVVELSTALDQQSTVQQEQLQAQRVASIKSQIKAGTYQVDARLVAQKMLSGDSGI</sequence>
<organism evidence="11 12">
    <name type="scientific">Citrifermentans bemidjiense (strain ATCC BAA-1014 / DSM 16622 / JCM 12645 / Bem)</name>
    <name type="common">Geobacter bemidjiensis</name>
    <dbReference type="NCBI Taxonomy" id="404380"/>
    <lineage>
        <taxon>Bacteria</taxon>
        <taxon>Pseudomonadati</taxon>
        <taxon>Thermodesulfobacteriota</taxon>
        <taxon>Desulfuromonadia</taxon>
        <taxon>Geobacterales</taxon>
        <taxon>Geobacteraceae</taxon>
        <taxon>Citrifermentans</taxon>
    </lineage>
</organism>
<evidence type="ECO:0000313" key="11">
    <source>
        <dbReference type="EMBL" id="ACH38392.1"/>
    </source>
</evidence>
<name>B5EIM7_CITBB</name>
<comment type="function">
    <text evidence="7">Responsible for the coupling of flagellin expression to flagellar assembly by preventing expression of the flagellin genes when a component of the middle class of proteins is defective. It negatively regulates flagellar genes by inhibiting the activity of FliA by directly binding to FliA.</text>
</comment>
<feature type="region of interest" description="Disordered" evidence="9">
    <location>
        <begin position="1"/>
        <end position="39"/>
    </location>
</feature>
<evidence type="ECO:0000256" key="1">
    <source>
        <dbReference type="ARBA" id="ARBA00005322"/>
    </source>
</evidence>
<reference evidence="11 12" key="2">
    <citation type="journal article" date="2010" name="BMC Genomics">
        <title>The genome of Geobacter bemidjiensis, exemplar for the subsurface clade of Geobacter species that predominate in Fe(III)-reducing subsurface environments.</title>
        <authorList>
            <person name="Aklujkar M."/>
            <person name="Young N.D."/>
            <person name="Holmes D."/>
            <person name="Chavan M."/>
            <person name="Risso C."/>
            <person name="Kiss H.E."/>
            <person name="Han C.S."/>
            <person name="Land M.L."/>
            <person name="Lovley D.R."/>
        </authorList>
    </citation>
    <scope>NUCLEOTIDE SEQUENCE [LARGE SCALE GENOMIC DNA]</scope>
    <source>
        <strain evidence="12">ATCC BAA-1014 / DSM 16622 / JCM 12645 / Bem</strain>
    </source>
</reference>
<dbReference type="Proteomes" id="UP000008825">
    <property type="component" value="Chromosome"/>
</dbReference>
<dbReference type="InterPro" id="IPR031316">
    <property type="entry name" value="FlgM_C"/>
</dbReference>
<dbReference type="HOGENOM" id="CLU_2409087_0_0_7"/>
<evidence type="ECO:0000259" key="10">
    <source>
        <dbReference type="Pfam" id="PF04316"/>
    </source>
</evidence>
<dbReference type="SUPFAM" id="SSF101498">
    <property type="entry name" value="Anti-sigma factor FlgM"/>
    <property type="match status" value="1"/>
</dbReference>
<evidence type="ECO:0000256" key="9">
    <source>
        <dbReference type="SAM" id="MobiDB-lite"/>
    </source>
</evidence>
<evidence type="ECO:0000256" key="6">
    <source>
        <dbReference type="ARBA" id="ARBA00023163"/>
    </source>
</evidence>
<reference evidence="11 12" key="1">
    <citation type="submission" date="2008-07" db="EMBL/GenBank/DDBJ databases">
        <title>Complete sequence of Geobacter bemidjiensis BEM.</title>
        <authorList>
            <consortium name="US DOE Joint Genome Institute"/>
            <person name="Lucas S."/>
            <person name="Copeland A."/>
            <person name="Lapidus A."/>
            <person name="Glavina del Rio T."/>
            <person name="Dalin E."/>
            <person name="Tice H."/>
            <person name="Bruce D."/>
            <person name="Goodwin L."/>
            <person name="Pitluck S."/>
            <person name="Kiss H."/>
            <person name="Brettin T."/>
            <person name="Detter J.C."/>
            <person name="Han C."/>
            <person name="Kuske C.R."/>
            <person name="Schmutz J."/>
            <person name="Larimer F."/>
            <person name="Land M."/>
            <person name="Hauser L."/>
            <person name="Kyrpides N."/>
            <person name="Lykidis A."/>
            <person name="Lovley D."/>
            <person name="Richardson P."/>
        </authorList>
    </citation>
    <scope>NUCLEOTIDE SEQUENCE [LARGE SCALE GENOMIC DNA]</scope>
    <source>
        <strain evidence="12">ATCC BAA-1014 / DSM 16622 / JCM 12645 / Bem</strain>
    </source>
</reference>
<dbReference type="GO" id="GO:0045892">
    <property type="term" value="P:negative regulation of DNA-templated transcription"/>
    <property type="evidence" value="ECO:0007669"/>
    <property type="project" value="InterPro"/>
</dbReference>
<keyword evidence="5" id="KW-0805">Transcription regulation</keyword>
<evidence type="ECO:0000313" key="12">
    <source>
        <dbReference type="Proteomes" id="UP000008825"/>
    </source>
</evidence>
<evidence type="ECO:0000256" key="5">
    <source>
        <dbReference type="ARBA" id="ARBA00023015"/>
    </source>
</evidence>
<protein>
    <recommendedName>
        <fullName evidence="2">Negative regulator of flagellin synthesis</fullName>
    </recommendedName>
    <alternativeName>
        <fullName evidence="8">Anti-sigma-28 factor</fullName>
    </alternativeName>
</protein>
<dbReference type="InterPro" id="IPR007412">
    <property type="entry name" value="FlgM"/>
</dbReference>
<evidence type="ECO:0000256" key="2">
    <source>
        <dbReference type="ARBA" id="ARBA00017823"/>
    </source>
</evidence>
<dbReference type="OrthoDB" id="5398671at2"/>
<dbReference type="AlphaFoldDB" id="B5EIM7"/>
<comment type="similarity">
    <text evidence="1">Belongs to the FlgM family.</text>
</comment>
<gene>
    <name evidence="11" type="ordered locus">Gbem_1373</name>
</gene>
<dbReference type="RefSeq" id="WP_012529803.1">
    <property type="nucleotide sequence ID" value="NC_011146.1"/>
</dbReference>